<evidence type="ECO:0000259" key="3">
    <source>
        <dbReference type="Pfam" id="PF14695"/>
    </source>
</evidence>
<accession>A0A2Y9QJL3</accession>
<name>A0A2Y9QJL3_TRIMA</name>
<evidence type="ECO:0000256" key="1">
    <source>
        <dbReference type="SAM" id="MobiDB-lite"/>
    </source>
</evidence>
<dbReference type="OrthoDB" id="8251209at2759"/>
<dbReference type="InterPro" id="IPR029415">
    <property type="entry name" value="Lines_C"/>
</dbReference>
<organism evidence="4 6">
    <name type="scientific">Trichechus manatus latirostris</name>
    <name type="common">Florida manatee</name>
    <dbReference type="NCBI Taxonomy" id="127582"/>
    <lineage>
        <taxon>Eukaryota</taxon>
        <taxon>Metazoa</taxon>
        <taxon>Chordata</taxon>
        <taxon>Craniata</taxon>
        <taxon>Vertebrata</taxon>
        <taxon>Euteleostomi</taxon>
        <taxon>Mammalia</taxon>
        <taxon>Eutheria</taxon>
        <taxon>Afrotheria</taxon>
        <taxon>Sirenia</taxon>
        <taxon>Trichechidae</taxon>
        <taxon>Trichechus</taxon>
    </lineage>
</organism>
<evidence type="ECO:0000313" key="5">
    <source>
        <dbReference type="RefSeq" id="XP_004372742.1"/>
    </source>
</evidence>
<dbReference type="CTD" id="55180"/>
<dbReference type="AlphaFoldDB" id="A0A2Y9QJL3"/>
<feature type="region of interest" description="Disordered" evidence="1">
    <location>
        <begin position="598"/>
        <end position="657"/>
    </location>
</feature>
<reference evidence="5 6" key="1">
    <citation type="submission" date="2025-04" db="UniProtKB">
        <authorList>
            <consortium name="RefSeq"/>
        </authorList>
    </citation>
    <scope>IDENTIFICATION</scope>
</reference>
<dbReference type="KEGG" id="tmu:101341559"/>
<evidence type="ECO:0000313" key="4">
    <source>
        <dbReference type="Proteomes" id="UP000248480"/>
    </source>
</evidence>
<proteinExistence type="predicted"/>
<dbReference type="GeneID" id="101341559"/>
<sequence length="764" mass="86840">MKAFCEVLEQLYKKVLLGASLENDSHDYIFYLNPTFPDQDFSTVTSLEWSNTQGSQDTHQPCSVNLAAISVAPVCLKTSSWMSSTREITLLQLTVIKVMITRILSTETEFHAKEKYRVVIKILLRSSEVDSKLICMFQNSDKLLSHMAAECLALLLYFQLREKVTLSNSWITFCQKNLSEYSESDKVVYCLWTLAVVIKEIFKDTCSEKTEILKQFLTPFNTTFEVFYNSLFSQRFENCQETSKIINSLMCFLELLELLIASRVYLKLHFTCQRIFFLKPSCMLDVLTWPTPAFVKRKFIVFVKKCFLCKVGEDLFRGCVPVLRPPDHLLDEDMLAVANAVLQAVSLGWLRTLSVRGKPSRFGGDDIQPGCESNSEPDHVILRAATLVLIKSLEIKFQNCTSPNEIQADLQGFMSELLTFLKPHLQPSLQSHSPCQWLSGVFIEQDDDMLEAAKALLGIYLRLTRECREATESSAQEKEMWNRHTHENGYNPHCIFLFFLKNIRFDSTVLLDFLISSETCFLEYFVRYLKLLQKDWHNFFTICKCFDAAESEDSISICGHIPSPVQARSTNQTEPHYWTALDSHVDACASASWASDASSEPLKRQHDTQAMMSKETHSRLQVASLSSSPASQSLVNYDSSDDSEVESTDQCLANSKQTSLHQEAIKKIQDTSGTSRGETELTLGLQSRPLVPEEPNSSFSIDCEVALNSIVSEVGISYRTVKCFEELQGAIYRLQKKNLFPYNPTALLKLLKPIEAKYKSMSPL</sequence>
<protein>
    <submittedName>
        <fullName evidence="5 6">Protein Lines homolog 1 isoform X1</fullName>
    </submittedName>
</protein>
<dbReference type="Pfam" id="PF14695">
    <property type="entry name" value="LINES_C"/>
    <property type="match status" value="1"/>
</dbReference>
<dbReference type="PANTHER" id="PTHR16057">
    <property type="entry name" value="WINS1, 2 PROTEIN"/>
    <property type="match status" value="1"/>
</dbReference>
<dbReference type="Pfam" id="PF14694">
    <property type="entry name" value="LINES_N"/>
    <property type="match status" value="1"/>
</dbReference>
<dbReference type="InterPro" id="IPR032794">
    <property type="entry name" value="LINES_N"/>
</dbReference>
<feature type="compositionally biased region" description="Low complexity" evidence="1">
    <location>
        <begin position="621"/>
        <end position="635"/>
    </location>
</feature>
<evidence type="ECO:0000313" key="6">
    <source>
        <dbReference type="RefSeq" id="XP_023583635.1"/>
    </source>
</evidence>
<dbReference type="RefSeq" id="XP_004372742.1">
    <property type="nucleotide sequence ID" value="XM_004372685.3"/>
</dbReference>
<feature type="domain" description="Protein Lines N-terminal" evidence="2">
    <location>
        <begin position="194"/>
        <end position="543"/>
    </location>
</feature>
<keyword evidence="4" id="KW-1185">Reference proteome</keyword>
<evidence type="ECO:0000259" key="2">
    <source>
        <dbReference type="Pfam" id="PF14694"/>
    </source>
</evidence>
<dbReference type="InterPro" id="IPR024875">
    <property type="entry name" value="Protein_Lines"/>
</dbReference>
<dbReference type="PANTHER" id="PTHR16057:SF1">
    <property type="entry name" value="PROTEIN LINES HOMOLOG 1"/>
    <property type="match status" value="1"/>
</dbReference>
<feature type="domain" description="Protein Lines C-terminal" evidence="3">
    <location>
        <begin position="720"/>
        <end position="755"/>
    </location>
</feature>
<dbReference type="RefSeq" id="XP_023583635.1">
    <property type="nucleotide sequence ID" value="XM_023727867.1"/>
</dbReference>
<dbReference type="Proteomes" id="UP000248480">
    <property type="component" value="Unplaced"/>
</dbReference>
<gene>
    <name evidence="5 6" type="primary">LINS1</name>
</gene>